<reference evidence="2 3" key="1">
    <citation type="submission" date="2021-06" db="EMBL/GenBank/DDBJ databases">
        <title>Caerostris darwini draft genome.</title>
        <authorList>
            <person name="Kono N."/>
            <person name="Arakawa K."/>
        </authorList>
    </citation>
    <scope>NUCLEOTIDE SEQUENCE [LARGE SCALE GENOMIC DNA]</scope>
</reference>
<evidence type="ECO:0000256" key="1">
    <source>
        <dbReference type="SAM" id="MobiDB-lite"/>
    </source>
</evidence>
<evidence type="ECO:0000313" key="3">
    <source>
        <dbReference type="Proteomes" id="UP001054837"/>
    </source>
</evidence>
<organism evidence="2 3">
    <name type="scientific">Caerostris darwini</name>
    <dbReference type="NCBI Taxonomy" id="1538125"/>
    <lineage>
        <taxon>Eukaryota</taxon>
        <taxon>Metazoa</taxon>
        <taxon>Ecdysozoa</taxon>
        <taxon>Arthropoda</taxon>
        <taxon>Chelicerata</taxon>
        <taxon>Arachnida</taxon>
        <taxon>Araneae</taxon>
        <taxon>Araneomorphae</taxon>
        <taxon>Entelegynae</taxon>
        <taxon>Araneoidea</taxon>
        <taxon>Araneidae</taxon>
        <taxon>Caerostris</taxon>
    </lineage>
</organism>
<comment type="caution">
    <text evidence="2">The sequence shown here is derived from an EMBL/GenBank/DDBJ whole genome shotgun (WGS) entry which is preliminary data.</text>
</comment>
<dbReference type="EMBL" id="BPLQ01015714">
    <property type="protein sequence ID" value="GIY90594.1"/>
    <property type="molecule type" value="Genomic_DNA"/>
</dbReference>
<dbReference type="AlphaFoldDB" id="A0AAV4X7N9"/>
<protein>
    <submittedName>
        <fullName evidence="2">Uncharacterized protein</fullName>
    </submittedName>
</protein>
<name>A0AAV4X7N9_9ARAC</name>
<evidence type="ECO:0000313" key="2">
    <source>
        <dbReference type="EMBL" id="GIY90594.1"/>
    </source>
</evidence>
<gene>
    <name evidence="2" type="ORF">CDAR_562731</name>
</gene>
<proteinExistence type="predicted"/>
<dbReference type="Proteomes" id="UP001054837">
    <property type="component" value="Unassembled WGS sequence"/>
</dbReference>
<sequence length="125" mass="14293">MRCSMKQIMPMSRLSDESKAPWSDPKVKVFSRKSKPVRRDRIKASTIFVSHLERMSTSWSPPMWGGSNLFSGAGSDARVRRVVGQIPPSPSAEFRCRSSHVKVRSSRIPDWLRYRPVWGLWDSAS</sequence>
<keyword evidence="3" id="KW-1185">Reference proteome</keyword>
<accession>A0AAV4X7N9</accession>
<feature type="region of interest" description="Disordered" evidence="1">
    <location>
        <begin position="1"/>
        <end position="23"/>
    </location>
</feature>